<proteinExistence type="inferred from homology"/>
<dbReference type="Proteomes" id="UP001237448">
    <property type="component" value="Unassembled WGS sequence"/>
</dbReference>
<dbReference type="SMART" id="SM00382">
    <property type="entry name" value="AAA"/>
    <property type="match status" value="1"/>
</dbReference>
<dbReference type="PROSITE" id="PS50893">
    <property type="entry name" value="ABC_TRANSPORTER_2"/>
    <property type="match status" value="1"/>
</dbReference>
<evidence type="ECO:0000256" key="3">
    <source>
        <dbReference type="ARBA" id="ARBA00022741"/>
    </source>
</evidence>
<keyword evidence="2" id="KW-0813">Transport</keyword>
<dbReference type="PROSITE" id="PS00211">
    <property type="entry name" value="ABC_TRANSPORTER_1"/>
    <property type="match status" value="1"/>
</dbReference>
<keyword evidence="4 6" id="KW-0067">ATP-binding</keyword>
<feature type="domain" description="ABC transporter" evidence="5">
    <location>
        <begin position="7"/>
        <end position="250"/>
    </location>
</feature>
<dbReference type="Gene3D" id="3.40.50.300">
    <property type="entry name" value="P-loop containing nucleotide triphosphate hydrolases"/>
    <property type="match status" value="1"/>
</dbReference>
<organism evidence="6 7">
    <name type="scientific">Labrys monachus</name>
    <dbReference type="NCBI Taxonomy" id="217067"/>
    <lineage>
        <taxon>Bacteria</taxon>
        <taxon>Pseudomonadati</taxon>
        <taxon>Pseudomonadota</taxon>
        <taxon>Alphaproteobacteria</taxon>
        <taxon>Hyphomicrobiales</taxon>
        <taxon>Xanthobacteraceae</taxon>
        <taxon>Labrys</taxon>
    </lineage>
</organism>
<sequence>MADGPLLAIRDLRCSFRQSGRRFEALAGVDLAIGRGEILGLAGGSGAGKTTLARAILRLIEPDSGSIAFDGVDLTALAGAALRRMRPRLQLVFQDPMAAFNPRARVEQVVGDPLRVQGSEAPKARRRRIEALLDSVGLPAGLMQRFPHELSGGQRQRVAIARALATDPALVVLDEPVSALDVSVRAQILNLLLDIRDRTGVAYLFIAHDLAVMAAFCDRLAVMEGGRIVEAGTPETLIALPQTATTRNLIAAVAPFRPSDRLHE</sequence>
<protein>
    <submittedName>
        <fullName evidence="6">Peptide/nickel transport system ATP-binding protein</fullName>
    </submittedName>
</protein>
<evidence type="ECO:0000256" key="4">
    <source>
        <dbReference type="ARBA" id="ARBA00022840"/>
    </source>
</evidence>
<keyword evidence="7" id="KW-1185">Reference proteome</keyword>
<dbReference type="InterPro" id="IPR003593">
    <property type="entry name" value="AAA+_ATPase"/>
</dbReference>
<comment type="similarity">
    <text evidence="1">Belongs to the ABC transporter superfamily.</text>
</comment>
<name>A0ABU0F9H9_9HYPH</name>
<dbReference type="CDD" id="cd03257">
    <property type="entry name" value="ABC_NikE_OppD_transporters"/>
    <property type="match status" value="1"/>
</dbReference>
<dbReference type="InterPro" id="IPR050319">
    <property type="entry name" value="ABC_transp_ATP-bind"/>
</dbReference>
<evidence type="ECO:0000256" key="1">
    <source>
        <dbReference type="ARBA" id="ARBA00005417"/>
    </source>
</evidence>
<dbReference type="EMBL" id="JAUSVK010000001">
    <property type="protein sequence ID" value="MDQ0391273.1"/>
    <property type="molecule type" value="Genomic_DNA"/>
</dbReference>
<dbReference type="InterPro" id="IPR003439">
    <property type="entry name" value="ABC_transporter-like_ATP-bd"/>
</dbReference>
<dbReference type="Pfam" id="PF00005">
    <property type="entry name" value="ABC_tran"/>
    <property type="match status" value="1"/>
</dbReference>
<reference evidence="6 7" key="1">
    <citation type="submission" date="2023-07" db="EMBL/GenBank/DDBJ databases">
        <title>Genomic Encyclopedia of Type Strains, Phase IV (KMG-IV): sequencing the most valuable type-strain genomes for metagenomic binning, comparative biology and taxonomic classification.</title>
        <authorList>
            <person name="Goeker M."/>
        </authorList>
    </citation>
    <scope>NUCLEOTIDE SEQUENCE [LARGE SCALE GENOMIC DNA]</scope>
    <source>
        <strain evidence="6 7">DSM 5896</strain>
    </source>
</reference>
<evidence type="ECO:0000313" key="7">
    <source>
        <dbReference type="Proteomes" id="UP001237448"/>
    </source>
</evidence>
<accession>A0ABU0F9H9</accession>
<dbReference type="SUPFAM" id="SSF52540">
    <property type="entry name" value="P-loop containing nucleoside triphosphate hydrolases"/>
    <property type="match status" value="1"/>
</dbReference>
<evidence type="ECO:0000259" key="5">
    <source>
        <dbReference type="PROSITE" id="PS50893"/>
    </source>
</evidence>
<dbReference type="PANTHER" id="PTHR43776">
    <property type="entry name" value="TRANSPORT ATP-BINDING PROTEIN"/>
    <property type="match status" value="1"/>
</dbReference>
<dbReference type="InterPro" id="IPR027417">
    <property type="entry name" value="P-loop_NTPase"/>
</dbReference>
<evidence type="ECO:0000256" key="2">
    <source>
        <dbReference type="ARBA" id="ARBA00022448"/>
    </source>
</evidence>
<gene>
    <name evidence="6" type="ORF">J3R73_001065</name>
</gene>
<evidence type="ECO:0000313" key="6">
    <source>
        <dbReference type="EMBL" id="MDQ0391273.1"/>
    </source>
</evidence>
<dbReference type="RefSeq" id="WP_307423314.1">
    <property type="nucleotide sequence ID" value="NZ_JAUSVK010000001.1"/>
</dbReference>
<dbReference type="GO" id="GO:0005524">
    <property type="term" value="F:ATP binding"/>
    <property type="evidence" value="ECO:0007669"/>
    <property type="project" value="UniProtKB-KW"/>
</dbReference>
<comment type="caution">
    <text evidence="6">The sequence shown here is derived from an EMBL/GenBank/DDBJ whole genome shotgun (WGS) entry which is preliminary data.</text>
</comment>
<dbReference type="InterPro" id="IPR017871">
    <property type="entry name" value="ABC_transporter-like_CS"/>
</dbReference>
<dbReference type="PANTHER" id="PTHR43776:SF7">
    <property type="entry name" value="D,D-DIPEPTIDE TRANSPORT ATP-BINDING PROTEIN DDPF-RELATED"/>
    <property type="match status" value="1"/>
</dbReference>
<keyword evidence="3" id="KW-0547">Nucleotide-binding</keyword>